<dbReference type="InterPro" id="IPR011009">
    <property type="entry name" value="Kinase-like_dom_sf"/>
</dbReference>
<keyword evidence="11" id="KW-1185">Reference proteome</keyword>
<organism evidence="10 11">
    <name type="scientific">Dermatophagoides pteronyssinus</name>
    <name type="common">European house dust mite</name>
    <dbReference type="NCBI Taxonomy" id="6956"/>
    <lineage>
        <taxon>Eukaryota</taxon>
        <taxon>Metazoa</taxon>
        <taxon>Ecdysozoa</taxon>
        <taxon>Arthropoda</taxon>
        <taxon>Chelicerata</taxon>
        <taxon>Arachnida</taxon>
        <taxon>Acari</taxon>
        <taxon>Acariformes</taxon>
        <taxon>Sarcoptiformes</taxon>
        <taxon>Astigmata</taxon>
        <taxon>Psoroptidia</taxon>
        <taxon>Analgoidea</taxon>
        <taxon>Pyroglyphidae</taxon>
        <taxon>Dermatophagoidinae</taxon>
        <taxon>Dermatophagoides</taxon>
    </lineage>
</organism>
<dbReference type="EMBL" id="NJHN03000026">
    <property type="protein sequence ID" value="KAH9424777.1"/>
    <property type="molecule type" value="Genomic_DNA"/>
</dbReference>
<dbReference type="Proteomes" id="UP000887458">
    <property type="component" value="Unassembled WGS sequence"/>
</dbReference>
<evidence type="ECO:0000313" key="10">
    <source>
        <dbReference type="EMBL" id="KAH9424777.1"/>
    </source>
</evidence>
<evidence type="ECO:0000256" key="1">
    <source>
        <dbReference type="ARBA" id="ARBA00022527"/>
    </source>
</evidence>
<dbReference type="Gene3D" id="1.10.510.10">
    <property type="entry name" value="Transferase(Phosphotransferase) domain 1"/>
    <property type="match status" value="1"/>
</dbReference>
<evidence type="ECO:0000256" key="4">
    <source>
        <dbReference type="ARBA" id="ARBA00022777"/>
    </source>
</evidence>
<keyword evidence="3 6" id="KW-0547">Nucleotide-binding</keyword>
<dbReference type="PANTHER" id="PTHR24346">
    <property type="entry name" value="MAP/MICROTUBULE AFFINITY-REGULATING KINASE"/>
    <property type="match status" value="1"/>
</dbReference>
<keyword evidence="4 10" id="KW-0418">Kinase</keyword>
<proteinExistence type="inferred from homology"/>
<reference evidence="10 11" key="1">
    <citation type="journal article" date="2018" name="J. Allergy Clin. Immunol.">
        <title>High-quality assembly of Dermatophagoides pteronyssinus genome and transcriptome reveals a wide range of novel allergens.</title>
        <authorList>
            <person name="Liu X.Y."/>
            <person name="Yang K.Y."/>
            <person name="Wang M.Q."/>
            <person name="Kwok J.S."/>
            <person name="Zeng X."/>
            <person name="Yang Z."/>
            <person name="Xiao X.J."/>
            <person name="Lau C.P."/>
            <person name="Li Y."/>
            <person name="Huang Z.M."/>
            <person name="Ba J.G."/>
            <person name="Yim A.K."/>
            <person name="Ouyang C.Y."/>
            <person name="Ngai S.M."/>
            <person name="Chan T.F."/>
            <person name="Leung E.L."/>
            <person name="Liu L."/>
            <person name="Liu Z.G."/>
            <person name="Tsui S.K."/>
        </authorList>
    </citation>
    <scope>NUCLEOTIDE SEQUENCE [LARGE SCALE GENOMIC DNA]</scope>
    <source>
        <strain evidence="10">Derp</strain>
    </source>
</reference>
<dbReference type="SUPFAM" id="SSF56112">
    <property type="entry name" value="Protein kinase-like (PK-like)"/>
    <property type="match status" value="1"/>
</dbReference>
<evidence type="ECO:0000256" key="7">
    <source>
        <dbReference type="RuleBase" id="RU000304"/>
    </source>
</evidence>
<dbReference type="InterPro" id="IPR017441">
    <property type="entry name" value="Protein_kinase_ATP_BS"/>
</dbReference>
<evidence type="ECO:0000256" key="6">
    <source>
        <dbReference type="PROSITE-ProRule" id="PRU10141"/>
    </source>
</evidence>
<dbReference type="GO" id="GO:0016301">
    <property type="term" value="F:kinase activity"/>
    <property type="evidence" value="ECO:0007669"/>
    <property type="project" value="UniProtKB-KW"/>
</dbReference>
<evidence type="ECO:0000256" key="8">
    <source>
        <dbReference type="SAM" id="MobiDB-lite"/>
    </source>
</evidence>
<feature type="region of interest" description="Disordered" evidence="8">
    <location>
        <begin position="1"/>
        <end position="25"/>
    </location>
</feature>
<feature type="domain" description="Protein kinase" evidence="9">
    <location>
        <begin position="43"/>
        <end position="305"/>
    </location>
</feature>
<evidence type="ECO:0000256" key="2">
    <source>
        <dbReference type="ARBA" id="ARBA00022679"/>
    </source>
</evidence>
<keyword evidence="5 6" id="KW-0067">ATP-binding</keyword>
<evidence type="ECO:0000313" key="11">
    <source>
        <dbReference type="Proteomes" id="UP000887458"/>
    </source>
</evidence>
<dbReference type="Pfam" id="PF00069">
    <property type="entry name" value="Pkinase"/>
    <property type="match status" value="1"/>
</dbReference>
<keyword evidence="2" id="KW-0808">Transferase</keyword>
<name>A0ABQ8JQ93_DERPT</name>
<dbReference type="PROSITE" id="PS00108">
    <property type="entry name" value="PROTEIN_KINASE_ST"/>
    <property type="match status" value="1"/>
</dbReference>
<dbReference type="PANTHER" id="PTHR24346:SF82">
    <property type="entry name" value="KP78A-RELATED"/>
    <property type="match status" value="1"/>
</dbReference>
<dbReference type="InterPro" id="IPR000719">
    <property type="entry name" value="Prot_kinase_dom"/>
</dbReference>
<accession>A0ABQ8JQ93</accession>
<comment type="caution">
    <text evidence="10">The sequence shown here is derived from an EMBL/GenBank/DDBJ whole genome shotgun (WGS) entry which is preliminary data.</text>
</comment>
<dbReference type="PROSITE" id="PS50011">
    <property type="entry name" value="PROTEIN_KINASE_DOM"/>
    <property type="match status" value="1"/>
</dbReference>
<protein>
    <submittedName>
        <fullName evidence="10">Protein serine threonine kinase</fullName>
    </submittedName>
</protein>
<feature type="compositionally biased region" description="Low complexity" evidence="8">
    <location>
        <begin position="1"/>
        <end position="20"/>
    </location>
</feature>
<sequence>MATTSTTNTTATGTGATVTNGDKKDNEIDIDPKSKAVFLKKGYEILYKIGSGAFGQVYMARNFKNEMDCAVKVLDLGSMSKKVCEKFLPRELSALMEVKHPYAIRVYDIIRSNHRIYIFMEYAGNGDLTSYVKKNKCLKEPLACLWFTQVSEAVNYLHTEIHMAHRDIKLDNILLDKNFNCKLTDFGFVNLIMDETDINDVVSQTFCGTLPYYSPQLASKKPYNPFKADVWAMGIVLYAMLHNRFPYHFKDVKKMVKEQLDYPGFIRSRFSSELSRPAQDLFLLIFHPNDSIRISMTEVLAQEWVSKKGKCEYFDEKCLWKLTLNLVDKSIRRKCRANNE</sequence>
<reference evidence="10 11" key="2">
    <citation type="journal article" date="2022" name="Mol. Biol. Evol.">
        <title>Comparative Genomics Reveals Insights into the Divergent Evolution of Astigmatic Mites and Household Pest Adaptations.</title>
        <authorList>
            <person name="Xiong Q."/>
            <person name="Wan A.T."/>
            <person name="Liu X."/>
            <person name="Fung C.S."/>
            <person name="Xiao X."/>
            <person name="Malainual N."/>
            <person name="Hou J."/>
            <person name="Wang L."/>
            <person name="Wang M."/>
            <person name="Yang K.Y."/>
            <person name="Cui Y."/>
            <person name="Leung E.L."/>
            <person name="Nong W."/>
            <person name="Shin S.K."/>
            <person name="Au S.W."/>
            <person name="Jeong K.Y."/>
            <person name="Chew F.T."/>
            <person name="Hui J.H."/>
            <person name="Leung T.F."/>
            <person name="Tungtrongchitr A."/>
            <person name="Zhong N."/>
            <person name="Liu Z."/>
            <person name="Tsui S.K."/>
        </authorList>
    </citation>
    <scope>NUCLEOTIDE SEQUENCE [LARGE SCALE GENOMIC DNA]</scope>
    <source>
        <strain evidence="10">Derp</strain>
    </source>
</reference>
<feature type="binding site" evidence="6">
    <location>
        <position position="72"/>
    </location>
    <ligand>
        <name>ATP</name>
        <dbReference type="ChEBI" id="CHEBI:30616"/>
    </ligand>
</feature>
<evidence type="ECO:0000259" key="9">
    <source>
        <dbReference type="PROSITE" id="PS50011"/>
    </source>
</evidence>
<evidence type="ECO:0000256" key="3">
    <source>
        <dbReference type="ARBA" id="ARBA00022741"/>
    </source>
</evidence>
<dbReference type="PROSITE" id="PS00107">
    <property type="entry name" value="PROTEIN_KINASE_ATP"/>
    <property type="match status" value="1"/>
</dbReference>
<dbReference type="SMART" id="SM00220">
    <property type="entry name" value="S_TKc"/>
    <property type="match status" value="1"/>
</dbReference>
<evidence type="ECO:0000256" key="5">
    <source>
        <dbReference type="ARBA" id="ARBA00022840"/>
    </source>
</evidence>
<gene>
    <name evidence="10" type="primary">TSSK2_8</name>
    <name evidence="10" type="ORF">DERP_012761</name>
</gene>
<comment type="similarity">
    <text evidence="7">Belongs to the protein kinase superfamily.</text>
</comment>
<dbReference type="InterPro" id="IPR008271">
    <property type="entry name" value="Ser/Thr_kinase_AS"/>
</dbReference>
<keyword evidence="1 7" id="KW-0723">Serine/threonine-protein kinase</keyword>